<evidence type="ECO:0000313" key="3">
    <source>
        <dbReference type="Proteomes" id="UP000654913"/>
    </source>
</evidence>
<protein>
    <submittedName>
        <fullName evidence="2">Uncharacterized protein</fullName>
    </submittedName>
</protein>
<dbReference type="OrthoDB" id="4499271at2759"/>
<evidence type="ECO:0000256" key="1">
    <source>
        <dbReference type="SAM" id="MobiDB-lite"/>
    </source>
</evidence>
<reference evidence="2" key="2">
    <citation type="submission" date="2021-02" db="EMBL/GenBank/DDBJ databases">
        <title>Aspergillus puulaauensis MK2 genome sequence.</title>
        <authorList>
            <person name="Futagami T."/>
            <person name="Mori K."/>
            <person name="Kadooka C."/>
            <person name="Tanaka T."/>
        </authorList>
    </citation>
    <scope>NUCLEOTIDE SEQUENCE</scope>
    <source>
        <strain evidence="2">MK2</strain>
    </source>
</reference>
<accession>A0A7R7XLG1</accession>
<dbReference type="GeneID" id="64973377"/>
<dbReference type="RefSeq" id="XP_041555566.1">
    <property type="nucleotide sequence ID" value="XM_041702820.1"/>
</dbReference>
<gene>
    <name evidence="2" type="ORF">APUU_31597A</name>
</gene>
<reference evidence="2" key="1">
    <citation type="submission" date="2021-01" db="EMBL/GenBank/DDBJ databases">
        <authorList>
            <consortium name="Aspergillus puulaauensis MK2 genome sequencing consortium"/>
            <person name="Kazuki M."/>
            <person name="Futagami T."/>
        </authorList>
    </citation>
    <scope>NUCLEOTIDE SEQUENCE</scope>
    <source>
        <strain evidence="2">MK2</strain>
    </source>
</reference>
<dbReference type="EMBL" id="AP024445">
    <property type="protein sequence ID" value="BCS23372.1"/>
    <property type="molecule type" value="Genomic_DNA"/>
</dbReference>
<organism evidence="2 3">
    <name type="scientific">Aspergillus puulaauensis</name>
    <dbReference type="NCBI Taxonomy" id="1220207"/>
    <lineage>
        <taxon>Eukaryota</taxon>
        <taxon>Fungi</taxon>
        <taxon>Dikarya</taxon>
        <taxon>Ascomycota</taxon>
        <taxon>Pezizomycotina</taxon>
        <taxon>Eurotiomycetes</taxon>
        <taxon>Eurotiomycetidae</taxon>
        <taxon>Eurotiales</taxon>
        <taxon>Aspergillaceae</taxon>
        <taxon>Aspergillus</taxon>
    </lineage>
</organism>
<sequence length="145" mass="16357">MPAITIPLAGQSPTIPCPKPKKYSTRPDSPPRKGPKCFLYWEQLKFPIPDVHYHTELRYDKIPPEGTLSLQGGSLGREPGGIYLYKMSRIFLPRFFPDPPIGAPPRNDSYYTLANRAGESSYPVKKVIAARYVEAIVLLSLRDLR</sequence>
<dbReference type="AlphaFoldDB" id="A0A7R7XLG1"/>
<evidence type="ECO:0000313" key="2">
    <source>
        <dbReference type="EMBL" id="BCS23372.1"/>
    </source>
</evidence>
<proteinExistence type="predicted"/>
<feature type="region of interest" description="Disordered" evidence="1">
    <location>
        <begin position="1"/>
        <end position="32"/>
    </location>
</feature>
<dbReference type="Proteomes" id="UP000654913">
    <property type="component" value="Chromosome 3"/>
</dbReference>
<dbReference type="KEGG" id="apuu:APUU_31597A"/>
<name>A0A7R7XLG1_9EURO</name>
<keyword evidence="3" id="KW-1185">Reference proteome</keyword>